<sequence>MGFFSSFSFQKEKGKIKKETLENIHQHEENRVLLKENIKLNLESVDKYQAIKMAGKILVDSGYVEEDYIEAMIQREKDLSTYIGCGVAIPHGVGKARKLIKKSGIVVLQFPKGVDFGVEKAYLVIGIAGVGDKHLQILSNIATIIGEDQEKLEHLKTTKDVQYIYETFTRIQSS</sequence>
<dbReference type="EMBL" id="FUWV01000003">
    <property type="protein sequence ID" value="SJZ47266.1"/>
    <property type="molecule type" value="Genomic_DNA"/>
</dbReference>
<gene>
    <name evidence="13" type="ORF">SAMN02745973_00717</name>
</gene>
<dbReference type="InterPro" id="IPR016152">
    <property type="entry name" value="PTrfase/Anion_transptr"/>
</dbReference>
<comment type="function">
    <text evidence="1">The phosphoenolpyruvate-dependent sugar phosphotransferase system (sugar PTS), a major carbohydrate active transport system, catalyzes the phosphorylation of incoming sugar substrates concomitantly with their translocation across the cell membrane. The enzyme II CmtAB PTS system is involved in D-mannitol transport.</text>
</comment>
<dbReference type="GO" id="GO:0016301">
    <property type="term" value="F:kinase activity"/>
    <property type="evidence" value="ECO:0007669"/>
    <property type="project" value="UniProtKB-KW"/>
</dbReference>
<evidence type="ECO:0000256" key="1">
    <source>
        <dbReference type="ARBA" id="ARBA00002434"/>
    </source>
</evidence>
<dbReference type="Pfam" id="PF00359">
    <property type="entry name" value="PTS_EIIA_2"/>
    <property type="match status" value="1"/>
</dbReference>
<keyword evidence="3" id="KW-0813">Transport</keyword>
<feature type="domain" description="PTS EIIA type-2" evidence="12">
    <location>
        <begin position="31"/>
        <end position="171"/>
    </location>
</feature>
<name>A0A1T4KXX1_9FIRM</name>
<evidence type="ECO:0000256" key="8">
    <source>
        <dbReference type="ARBA" id="ARBA00022777"/>
    </source>
</evidence>
<dbReference type="GO" id="GO:0009401">
    <property type="term" value="P:phosphoenolpyruvate-dependent sugar phosphotransferase system"/>
    <property type="evidence" value="ECO:0007669"/>
    <property type="project" value="UniProtKB-KW"/>
</dbReference>
<evidence type="ECO:0000256" key="7">
    <source>
        <dbReference type="ARBA" id="ARBA00022683"/>
    </source>
</evidence>
<proteinExistence type="predicted"/>
<dbReference type="InterPro" id="IPR050893">
    <property type="entry name" value="Sugar_PTS"/>
</dbReference>
<evidence type="ECO:0000256" key="2">
    <source>
        <dbReference type="ARBA" id="ARBA00014783"/>
    </source>
</evidence>
<evidence type="ECO:0000256" key="11">
    <source>
        <dbReference type="ARBA" id="ARBA00030962"/>
    </source>
</evidence>
<evidence type="ECO:0000256" key="10">
    <source>
        <dbReference type="ARBA" id="ARBA00030956"/>
    </source>
</evidence>
<evidence type="ECO:0000256" key="3">
    <source>
        <dbReference type="ARBA" id="ARBA00022448"/>
    </source>
</evidence>
<evidence type="ECO:0000259" key="12">
    <source>
        <dbReference type="PROSITE" id="PS51094"/>
    </source>
</evidence>
<reference evidence="13 14" key="1">
    <citation type="submission" date="2017-02" db="EMBL/GenBank/DDBJ databases">
        <authorList>
            <person name="Peterson S.W."/>
        </authorList>
    </citation>
    <scope>NUCLEOTIDE SEQUENCE [LARGE SCALE GENOMIC DNA]</scope>
    <source>
        <strain evidence="13 14">DSM 15102</strain>
    </source>
</reference>
<dbReference type="RefSeq" id="WP_087678143.1">
    <property type="nucleotide sequence ID" value="NZ_FUWV01000003.1"/>
</dbReference>
<dbReference type="CDD" id="cd00211">
    <property type="entry name" value="PTS_IIA_fru"/>
    <property type="match status" value="1"/>
</dbReference>
<dbReference type="PANTHER" id="PTHR30181:SF2">
    <property type="entry name" value="PTS SYSTEM MANNITOL-SPECIFIC EIICBA COMPONENT"/>
    <property type="match status" value="1"/>
</dbReference>
<keyword evidence="14" id="KW-1185">Reference proteome</keyword>
<dbReference type="PANTHER" id="PTHR30181">
    <property type="entry name" value="MANNITOL PERMEASE IIC COMPONENT"/>
    <property type="match status" value="1"/>
</dbReference>
<evidence type="ECO:0000256" key="4">
    <source>
        <dbReference type="ARBA" id="ARBA00022553"/>
    </source>
</evidence>
<dbReference type="GO" id="GO:0090563">
    <property type="term" value="F:protein-phosphocysteine-sugar phosphotransferase activity"/>
    <property type="evidence" value="ECO:0007669"/>
    <property type="project" value="TreeGrafter"/>
</dbReference>
<keyword evidence="6" id="KW-0808">Transferase</keyword>
<keyword evidence="8" id="KW-0418">Kinase</keyword>
<dbReference type="OrthoDB" id="1640042at2"/>
<evidence type="ECO:0000256" key="5">
    <source>
        <dbReference type="ARBA" id="ARBA00022597"/>
    </source>
</evidence>
<keyword evidence="5" id="KW-0762">Sugar transport</keyword>
<dbReference type="GO" id="GO:0005886">
    <property type="term" value="C:plasma membrane"/>
    <property type="evidence" value="ECO:0007669"/>
    <property type="project" value="TreeGrafter"/>
</dbReference>
<dbReference type="Gene3D" id="3.40.930.10">
    <property type="entry name" value="Mannitol-specific EII, Chain A"/>
    <property type="match status" value="1"/>
</dbReference>
<organism evidence="13 14">
    <name type="scientific">Garciella nitratireducens DSM 15102</name>
    <dbReference type="NCBI Taxonomy" id="1121911"/>
    <lineage>
        <taxon>Bacteria</taxon>
        <taxon>Bacillati</taxon>
        <taxon>Bacillota</taxon>
        <taxon>Clostridia</taxon>
        <taxon>Eubacteriales</taxon>
        <taxon>Eubacteriaceae</taxon>
        <taxon>Garciella</taxon>
    </lineage>
</organism>
<keyword evidence="7" id="KW-0598">Phosphotransferase system</keyword>
<accession>A0A1T4KXX1</accession>
<evidence type="ECO:0000256" key="9">
    <source>
        <dbReference type="ARBA" id="ARBA00029908"/>
    </source>
</evidence>
<dbReference type="SUPFAM" id="SSF55804">
    <property type="entry name" value="Phoshotransferase/anion transport protein"/>
    <property type="match status" value="1"/>
</dbReference>
<dbReference type="InterPro" id="IPR002178">
    <property type="entry name" value="PTS_EIIA_type-2_dom"/>
</dbReference>
<dbReference type="PROSITE" id="PS00372">
    <property type="entry name" value="PTS_EIIA_TYPE_2_HIS"/>
    <property type="match status" value="1"/>
</dbReference>
<dbReference type="AlphaFoldDB" id="A0A1T4KXX1"/>
<keyword evidence="4" id="KW-0597">Phosphoprotein</keyword>
<dbReference type="PROSITE" id="PS51094">
    <property type="entry name" value="PTS_EIIA_TYPE_2"/>
    <property type="match status" value="1"/>
</dbReference>
<protein>
    <recommendedName>
        <fullName evidence="2">Mannitol-specific phosphotransferase enzyme IIA component</fullName>
    </recommendedName>
    <alternativeName>
        <fullName evidence="10">EIIA</fullName>
    </alternativeName>
    <alternativeName>
        <fullName evidence="11">EIII</fullName>
    </alternativeName>
    <alternativeName>
        <fullName evidence="9">PTS system mannitol-specific EIIA component</fullName>
    </alternativeName>
</protein>
<dbReference type="Proteomes" id="UP000196365">
    <property type="component" value="Unassembled WGS sequence"/>
</dbReference>
<evidence type="ECO:0000256" key="6">
    <source>
        <dbReference type="ARBA" id="ARBA00022679"/>
    </source>
</evidence>
<evidence type="ECO:0000313" key="13">
    <source>
        <dbReference type="EMBL" id="SJZ47266.1"/>
    </source>
</evidence>
<evidence type="ECO:0000313" key="14">
    <source>
        <dbReference type="Proteomes" id="UP000196365"/>
    </source>
</evidence>